<reference evidence="4 5" key="1">
    <citation type="submission" date="2014-07" db="EMBL/GenBank/DDBJ databases">
        <title>Draft Genome Sequences of Environmental Pseudomonas syringae strains.</title>
        <authorList>
            <person name="Baltrus D.A."/>
            <person name="Berge O."/>
            <person name="Morris C."/>
        </authorList>
    </citation>
    <scope>NUCLEOTIDE SEQUENCE [LARGE SCALE GENOMIC DNA]</scope>
    <source>
        <strain evidence="4 5">GAW0119</strain>
    </source>
</reference>
<dbReference type="EMBL" id="JPQU01000100">
    <property type="protein sequence ID" value="KFE50677.1"/>
    <property type="molecule type" value="Genomic_DNA"/>
</dbReference>
<dbReference type="PANTHER" id="PTHR38731:SF1">
    <property type="entry name" value="FECR PROTEIN DOMAIN-CONTAINING PROTEIN"/>
    <property type="match status" value="1"/>
</dbReference>
<evidence type="ECO:0000256" key="2">
    <source>
        <dbReference type="SAM" id="SignalP"/>
    </source>
</evidence>
<dbReference type="InterPro" id="IPR006860">
    <property type="entry name" value="FecR"/>
</dbReference>
<evidence type="ECO:0000259" key="3">
    <source>
        <dbReference type="Pfam" id="PF04773"/>
    </source>
</evidence>
<feature type="signal peptide" evidence="2">
    <location>
        <begin position="1"/>
        <end position="27"/>
    </location>
</feature>
<feature type="domain" description="FecR protein" evidence="3">
    <location>
        <begin position="63"/>
        <end position="151"/>
    </location>
</feature>
<dbReference type="RefSeq" id="WP_032631827.1">
    <property type="nucleotide sequence ID" value="NZ_JPQU01000100.1"/>
</dbReference>
<evidence type="ECO:0000313" key="4">
    <source>
        <dbReference type="EMBL" id="KFE50677.1"/>
    </source>
</evidence>
<keyword evidence="5" id="KW-1185">Reference proteome</keyword>
<evidence type="ECO:0000256" key="1">
    <source>
        <dbReference type="SAM" id="MobiDB-lite"/>
    </source>
</evidence>
<proteinExistence type="predicted"/>
<protein>
    <recommendedName>
        <fullName evidence="3">FecR protein domain-containing protein</fullName>
    </recommendedName>
</protein>
<feature type="compositionally biased region" description="Low complexity" evidence="1">
    <location>
        <begin position="290"/>
        <end position="303"/>
    </location>
</feature>
<organism evidence="4 5">
    <name type="scientific">Pseudomonas syringae</name>
    <dbReference type="NCBI Taxonomy" id="317"/>
    <lineage>
        <taxon>Bacteria</taxon>
        <taxon>Pseudomonadati</taxon>
        <taxon>Pseudomonadota</taxon>
        <taxon>Gammaproteobacteria</taxon>
        <taxon>Pseudomonadales</taxon>
        <taxon>Pseudomonadaceae</taxon>
        <taxon>Pseudomonas</taxon>
    </lineage>
</organism>
<dbReference type="PANTHER" id="PTHR38731">
    <property type="entry name" value="LIPL45-RELATED LIPOPROTEIN-RELATED"/>
    <property type="match status" value="1"/>
</dbReference>
<dbReference type="Pfam" id="PF04773">
    <property type="entry name" value="FecR"/>
    <property type="match status" value="1"/>
</dbReference>
<dbReference type="Proteomes" id="UP000028631">
    <property type="component" value="Unassembled WGS sequence"/>
</dbReference>
<gene>
    <name evidence="4" type="ORF">IV01_25510</name>
</gene>
<keyword evidence="2" id="KW-0732">Signal</keyword>
<dbReference type="AlphaFoldDB" id="A0A085V5G4"/>
<feature type="chain" id="PRO_5001798607" description="FecR protein domain-containing protein" evidence="2">
    <location>
        <begin position="28"/>
        <end position="309"/>
    </location>
</feature>
<comment type="caution">
    <text evidence="4">The sequence shown here is derived from an EMBL/GenBank/DDBJ whole genome shotgun (WGS) entry which is preliminary data.</text>
</comment>
<sequence length="309" mass="32196">MIPRKKRTAIKSLVLAALLGSAGWVQAAPGAGIVTHLSGPLFVNKADGSMRILSAQSTIEAGDTVSTQGKGYAQIRFSDDSQLTLQPDTVVTLNTYVYDASMPAQDQLMLTLKQGGIRSNVGKLGLRSLDRVTLVTPAASIALKSASVVVQYRPEPKPVAGIERLSRYLAVTGAEFEASAHQSDTSYGAFASVVAARYSYRLARAVAWLDSKVAGGQSSVAAYNAHPGQIMPPGLYVQVMDGLINVSNGAGSLNFAAGQFGFTPSFTQPPVIVPASPGLPFTLPVSFSPATPSTPAPNGSSNAVNCEVR</sequence>
<accession>A0A085V5G4</accession>
<name>A0A085V5G4_PSESX</name>
<feature type="region of interest" description="Disordered" evidence="1">
    <location>
        <begin position="290"/>
        <end position="309"/>
    </location>
</feature>
<dbReference type="PATRIC" id="fig|317.175.peg.5317"/>
<evidence type="ECO:0000313" key="5">
    <source>
        <dbReference type="Proteomes" id="UP000028631"/>
    </source>
</evidence>